<feature type="non-terminal residue" evidence="2">
    <location>
        <position position="1"/>
    </location>
</feature>
<evidence type="ECO:0000259" key="1">
    <source>
        <dbReference type="Pfam" id="PF02824"/>
    </source>
</evidence>
<dbReference type="EMBL" id="LAZR01007653">
    <property type="protein sequence ID" value="KKM83864.1"/>
    <property type="molecule type" value="Genomic_DNA"/>
</dbReference>
<feature type="domain" description="TGS" evidence="1">
    <location>
        <begin position="4"/>
        <end position="55"/>
    </location>
</feature>
<gene>
    <name evidence="2" type="ORF">LCGC14_1304980</name>
</gene>
<reference evidence="2" key="1">
    <citation type="journal article" date="2015" name="Nature">
        <title>Complex archaea that bridge the gap between prokaryotes and eukaryotes.</title>
        <authorList>
            <person name="Spang A."/>
            <person name="Saw J.H."/>
            <person name="Jorgensen S.L."/>
            <person name="Zaremba-Niedzwiedzka K."/>
            <person name="Martijn J."/>
            <person name="Lind A.E."/>
            <person name="van Eijk R."/>
            <person name="Schleper C."/>
            <person name="Guy L."/>
            <person name="Ettema T.J."/>
        </authorList>
    </citation>
    <scope>NUCLEOTIDE SEQUENCE</scope>
</reference>
<dbReference type="Gene3D" id="3.10.20.30">
    <property type="match status" value="1"/>
</dbReference>
<dbReference type="Pfam" id="PF02824">
    <property type="entry name" value="TGS"/>
    <property type="match status" value="1"/>
</dbReference>
<dbReference type="SUPFAM" id="SSF81271">
    <property type="entry name" value="TGS-like"/>
    <property type="match status" value="1"/>
</dbReference>
<proteinExistence type="predicted"/>
<protein>
    <recommendedName>
        <fullName evidence="1">TGS domain-containing protein</fullName>
    </recommendedName>
</protein>
<dbReference type="InterPro" id="IPR004095">
    <property type="entry name" value="TGS"/>
</dbReference>
<organism evidence="2">
    <name type="scientific">marine sediment metagenome</name>
    <dbReference type="NCBI Taxonomy" id="412755"/>
    <lineage>
        <taxon>unclassified sequences</taxon>
        <taxon>metagenomes</taxon>
        <taxon>ecological metagenomes</taxon>
    </lineage>
</organism>
<sequence length="56" mass="6694">MNEHSCIKDVAIRIHKSFYELFDHAIVIREGDRQKRKRVGLDYLLIDKDIIEIHTT</sequence>
<accession>A0A0F9KNZ2</accession>
<evidence type="ECO:0000313" key="2">
    <source>
        <dbReference type="EMBL" id="KKM83864.1"/>
    </source>
</evidence>
<dbReference type="InterPro" id="IPR012675">
    <property type="entry name" value="Beta-grasp_dom_sf"/>
</dbReference>
<dbReference type="AlphaFoldDB" id="A0A0F9KNZ2"/>
<name>A0A0F9KNZ2_9ZZZZ</name>
<dbReference type="InterPro" id="IPR012676">
    <property type="entry name" value="TGS-like"/>
</dbReference>
<comment type="caution">
    <text evidence="2">The sequence shown here is derived from an EMBL/GenBank/DDBJ whole genome shotgun (WGS) entry which is preliminary data.</text>
</comment>